<dbReference type="EMBL" id="JACHGW010000004">
    <property type="protein sequence ID" value="MBB6052494.1"/>
    <property type="molecule type" value="Genomic_DNA"/>
</dbReference>
<evidence type="ECO:0000313" key="3">
    <source>
        <dbReference type="Proteomes" id="UP000520814"/>
    </source>
</evidence>
<comment type="caution">
    <text evidence="2">The sequence shown here is derived from an EMBL/GenBank/DDBJ whole genome shotgun (WGS) entry which is preliminary data.</text>
</comment>
<dbReference type="AlphaFoldDB" id="A0A7W9SUJ8"/>
<dbReference type="InterPro" id="IPR011335">
    <property type="entry name" value="Restrct_endonuc-II-like"/>
</dbReference>
<evidence type="ECO:0000313" key="2">
    <source>
        <dbReference type="EMBL" id="MBB6052494.1"/>
    </source>
</evidence>
<evidence type="ECO:0000259" key="1">
    <source>
        <dbReference type="Pfam" id="PF04480"/>
    </source>
</evidence>
<dbReference type="Pfam" id="PF04480">
    <property type="entry name" value="DUF559"/>
    <property type="match status" value="1"/>
</dbReference>
<accession>A0A7W9SUJ8</accession>
<dbReference type="Proteomes" id="UP000520814">
    <property type="component" value="Unassembled WGS sequence"/>
</dbReference>
<feature type="domain" description="DUF559" evidence="1">
    <location>
        <begin position="2"/>
        <end position="101"/>
    </location>
</feature>
<reference evidence="2 3" key="1">
    <citation type="submission" date="2020-08" db="EMBL/GenBank/DDBJ databases">
        <title>Genomic Encyclopedia of Type Strains, Phase IV (KMG-IV): sequencing the most valuable type-strain genomes for metagenomic binning, comparative biology and taxonomic classification.</title>
        <authorList>
            <person name="Goeker M."/>
        </authorList>
    </citation>
    <scope>NUCLEOTIDE SEQUENCE [LARGE SCALE GENOMIC DNA]</scope>
    <source>
        <strain evidence="2 3">DSM 23562</strain>
    </source>
</reference>
<proteinExistence type="predicted"/>
<dbReference type="CDD" id="cd01038">
    <property type="entry name" value="Endonuclease_DUF559"/>
    <property type="match status" value="1"/>
</dbReference>
<protein>
    <submittedName>
        <fullName evidence="2">Very-short-patch-repair endonuclease</fullName>
    </submittedName>
</protein>
<gene>
    <name evidence="2" type="ORF">HNQ39_004315</name>
</gene>
<dbReference type="InterPro" id="IPR047216">
    <property type="entry name" value="Endonuclease_DUF559_bact"/>
</dbReference>
<dbReference type="InterPro" id="IPR007569">
    <property type="entry name" value="DUF559"/>
</dbReference>
<name>A0A7W9SUJ8_ARMRO</name>
<keyword evidence="2" id="KW-0378">Hydrolase</keyword>
<sequence>MRNRARILRCEMTDAEKRVWEALRRDQCDGLRFRRQEILDQYIADFYCPTLKLVVEIDGTSHDCPEAQRYDTERTQSLFEARGLRVIRLRNEEVLKATPHQIRQAVRRKIAELPPLAP</sequence>
<dbReference type="PANTHER" id="PTHR38590:SF1">
    <property type="entry name" value="BLL0828 PROTEIN"/>
    <property type="match status" value="1"/>
</dbReference>
<keyword evidence="2" id="KW-0255">Endonuclease</keyword>
<dbReference type="SUPFAM" id="SSF52980">
    <property type="entry name" value="Restriction endonuclease-like"/>
    <property type="match status" value="1"/>
</dbReference>
<dbReference type="GO" id="GO:0004519">
    <property type="term" value="F:endonuclease activity"/>
    <property type="evidence" value="ECO:0007669"/>
    <property type="project" value="UniProtKB-KW"/>
</dbReference>
<dbReference type="PANTHER" id="PTHR38590">
    <property type="entry name" value="BLL0828 PROTEIN"/>
    <property type="match status" value="1"/>
</dbReference>
<organism evidence="2 3">
    <name type="scientific">Armatimonas rosea</name>
    <dbReference type="NCBI Taxonomy" id="685828"/>
    <lineage>
        <taxon>Bacteria</taxon>
        <taxon>Bacillati</taxon>
        <taxon>Armatimonadota</taxon>
        <taxon>Armatimonadia</taxon>
        <taxon>Armatimonadales</taxon>
        <taxon>Armatimonadaceae</taxon>
        <taxon>Armatimonas</taxon>
    </lineage>
</organism>
<dbReference type="Gene3D" id="3.40.960.10">
    <property type="entry name" value="VSR Endonuclease"/>
    <property type="match status" value="1"/>
</dbReference>
<keyword evidence="2" id="KW-0540">Nuclease</keyword>
<keyword evidence="3" id="KW-1185">Reference proteome</keyword>